<evidence type="ECO:0000256" key="6">
    <source>
        <dbReference type="ARBA" id="ARBA00008373"/>
    </source>
</evidence>
<dbReference type="InterPro" id="IPR038587">
    <property type="entry name" value="Ribosomal_eL40_sf"/>
</dbReference>
<dbReference type="InterPro" id="IPR029071">
    <property type="entry name" value="Ubiquitin-like_domsf"/>
</dbReference>
<comment type="subcellular location">
    <subcellularLocation>
        <location evidence="3">Cytoplasm</location>
    </subcellularLocation>
    <subcellularLocation>
        <location evidence="4">Golgi apparatus</location>
        <location evidence="4">trans-Golgi network</location>
    </subcellularLocation>
    <subcellularLocation>
        <location evidence="2">Nucleus</location>
    </subcellularLocation>
</comment>
<evidence type="ECO:0000256" key="14">
    <source>
        <dbReference type="ARBA" id="ARBA00023242"/>
    </source>
</evidence>
<dbReference type="AlphaFoldDB" id="A0A0F4GP43"/>
<organism evidence="21 22">
    <name type="scientific">Zymoseptoria brevis</name>
    <dbReference type="NCBI Taxonomy" id="1047168"/>
    <lineage>
        <taxon>Eukaryota</taxon>
        <taxon>Fungi</taxon>
        <taxon>Dikarya</taxon>
        <taxon>Ascomycota</taxon>
        <taxon>Pezizomycotina</taxon>
        <taxon>Dothideomycetes</taxon>
        <taxon>Dothideomycetidae</taxon>
        <taxon>Mycosphaerellales</taxon>
        <taxon>Mycosphaerellaceae</taxon>
        <taxon>Zymoseptoria</taxon>
    </lineage>
</organism>
<dbReference type="PROSITE" id="PS50053">
    <property type="entry name" value="UBIQUITIN_2"/>
    <property type="match status" value="1"/>
</dbReference>
<keyword evidence="12" id="KW-0689">Ribosomal protein</keyword>
<keyword evidence="11" id="KW-0653">Protein transport</keyword>
<feature type="domain" description="Ubiquitin-like" evidence="20">
    <location>
        <begin position="645"/>
        <end position="717"/>
    </location>
</feature>
<dbReference type="FunFam" id="3.10.20.90:FF:000014">
    <property type="entry name" value="Ubiquitin-60S ribosomal L40 fusion"/>
    <property type="match status" value="1"/>
</dbReference>
<reference evidence="21 22" key="1">
    <citation type="submission" date="2015-03" db="EMBL/GenBank/DDBJ databases">
        <title>RNA-seq based gene annotation and comparative genomics of four Zymoseptoria species reveal species-specific pathogenicity related genes and transposable element activity.</title>
        <authorList>
            <person name="Grandaubert J."/>
            <person name="Bhattacharyya A."/>
            <person name="Stukenbrock E.H."/>
        </authorList>
    </citation>
    <scope>NUCLEOTIDE SEQUENCE [LARGE SCALE GENOMIC DNA]</scope>
    <source>
        <strain evidence="21 22">Zb18110</strain>
    </source>
</reference>
<gene>
    <name evidence="21" type="ORF">TI39_contig368g00016</name>
</gene>
<comment type="similarity">
    <text evidence="7">In the C-terminal section; belongs to the eukaryotic ribosomal protein eL40 family.</text>
</comment>
<dbReference type="InterPro" id="IPR048319">
    <property type="entry name" value="Vps52_CC"/>
</dbReference>
<feature type="region of interest" description="Disordered" evidence="19">
    <location>
        <begin position="1"/>
        <end position="84"/>
    </location>
</feature>
<feature type="compositionally biased region" description="Polar residues" evidence="19">
    <location>
        <begin position="72"/>
        <end position="84"/>
    </location>
</feature>
<dbReference type="OrthoDB" id="19482at2759"/>
<evidence type="ECO:0000256" key="12">
    <source>
        <dbReference type="ARBA" id="ARBA00022980"/>
    </source>
</evidence>
<comment type="function">
    <text evidence="17">Component of the ribosome, a large ribonucleoprotein complex responsible for the synthesis of proteins in the cell. The small ribosomal subunit (SSU) binds messenger RNAs (mRNAs) and translates the encoded message by selecting cognate aminoacyl-transfer RNA (tRNA) molecules. The large subunit (LSU) contains the ribosomal catalytic site termed the peptidyl transferase center (PTC), which catalyzes the formation of peptide bonds, thereby polymerizing the amino acids delivered by tRNAs into a polypeptide chain. The nascent polypeptides leave the ribosome through a tunnel in the LSU and interact with protein factors that function in enzymatic processing, targeting, and the membrane insertion of nascent chains at the exit of the ribosomal tunnel. eL40 is essential for translation of a subset of cellular transcripts, including stress response transcripts, such as DDR2.</text>
</comment>
<dbReference type="Gene3D" id="3.10.20.90">
    <property type="entry name" value="Phosphatidylinositol 3-kinase Catalytic Subunit, Chain A, domain 1"/>
    <property type="match status" value="1"/>
</dbReference>
<dbReference type="SMART" id="SM00213">
    <property type="entry name" value="UBQ"/>
    <property type="match status" value="1"/>
</dbReference>
<dbReference type="FunFam" id="4.10.1060.50:FF:000001">
    <property type="entry name" value="ubiquitin-60S ribosomal protein L40"/>
    <property type="match status" value="1"/>
</dbReference>
<evidence type="ECO:0000313" key="22">
    <source>
        <dbReference type="Proteomes" id="UP000033647"/>
    </source>
</evidence>
<evidence type="ECO:0000256" key="5">
    <source>
        <dbReference type="ARBA" id="ARBA00008180"/>
    </source>
</evidence>
<feature type="coiled-coil region" evidence="18">
    <location>
        <begin position="182"/>
        <end position="209"/>
    </location>
</feature>
<keyword evidence="22" id="KW-1185">Reference proteome</keyword>
<dbReference type="InterPro" id="IPR007258">
    <property type="entry name" value="Vps52"/>
</dbReference>
<evidence type="ECO:0000256" key="13">
    <source>
        <dbReference type="ARBA" id="ARBA00023034"/>
    </source>
</evidence>
<evidence type="ECO:0000256" key="4">
    <source>
        <dbReference type="ARBA" id="ARBA00004601"/>
    </source>
</evidence>
<dbReference type="PRINTS" id="PR00348">
    <property type="entry name" value="UBIQUITIN"/>
</dbReference>
<feature type="compositionally biased region" description="Low complexity" evidence="19">
    <location>
        <begin position="45"/>
        <end position="60"/>
    </location>
</feature>
<keyword evidence="10" id="KW-1017">Isopeptide bond</keyword>
<comment type="caution">
    <text evidence="21">The sequence shown here is derived from an EMBL/GenBank/DDBJ whole genome shotgun (WGS) entry which is preliminary data.</text>
</comment>
<dbReference type="GO" id="GO:0005634">
    <property type="term" value="C:nucleus"/>
    <property type="evidence" value="ECO:0007669"/>
    <property type="project" value="UniProtKB-SubCell"/>
</dbReference>
<dbReference type="GO" id="GO:0019905">
    <property type="term" value="F:syntaxin binding"/>
    <property type="evidence" value="ECO:0007669"/>
    <property type="project" value="TreeGrafter"/>
</dbReference>
<dbReference type="PANTHER" id="PTHR14190:SF7">
    <property type="entry name" value="VACUOLAR PROTEIN SORTING-ASSOCIATED PROTEIN 52 HOMOLOG"/>
    <property type="match status" value="1"/>
</dbReference>
<keyword evidence="14" id="KW-0539">Nucleus</keyword>
<name>A0A0F4GP43_9PEZI</name>
<dbReference type="GO" id="GO:0003735">
    <property type="term" value="F:structural constituent of ribosome"/>
    <property type="evidence" value="ECO:0007669"/>
    <property type="project" value="InterPro"/>
</dbReference>
<keyword evidence="13" id="KW-0333">Golgi apparatus</keyword>
<evidence type="ECO:0000256" key="15">
    <source>
        <dbReference type="ARBA" id="ARBA00023274"/>
    </source>
</evidence>
<dbReference type="EMBL" id="LAFY01000360">
    <property type="protein sequence ID" value="KJX99199.1"/>
    <property type="molecule type" value="Genomic_DNA"/>
</dbReference>
<evidence type="ECO:0000256" key="3">
    <source>
        <dbReference type="ARBA" id="ARBA00004496"/>
    </source>
</evidence>
<dbReference type="GO" id="GO:0000055">
    <property type="term" value="P:ribosomal large subunit export from nucleus"/>
    <property type="evidence" value="ECO:0007669"/>
    <property type="project" value="UniProtKB-ARBA"/>
</dbReference>
<dbReference type="InterPro" id="IPR000626">
    <property type="entry name" value="Ubiquitin-like_dom"/>
</dbReference>
<evidence type="ECO:0000256" key="8">
    <source>
        <dbReference type="ARBA" id="ARBA00022448"/>
    </source>
</evidence>
<dbReference type="GO" id="GO:0005840">
    <property type="term" value="C:ribosome"/>
    <property type="evidence" value="ECO:0007669"/>
    <property type="project" value="UniProtKB-KW"/>
</dbReference>
<dbReference type="GO" id="GO:0006412">
    <property type="term" value="P:translation"/>
    <property type="evidence" value="ECO:0007669"/>
    <property type="project" value="InterPro"/>
</dbReference>
<dbReference type="InterPro" id="IPR048361">
    <property type="entry name" value="Vps52_C"/>
</dbReference>
<dbReference type="Pfam" id="PF04129">
    <property type="entry name" value="Vps52_CC"/>
    <property type="match status" value="1"/>
</dbReference>
<comment type="similarity">
    <text evidence="6">In the N-terminal section; belongs to the ubiquitin family.</text>
</comment>
<comment type="function">
    <text evidence="1">Component of the 60S subunit of the ribosome.</text>
</comment>
<evidence type="ECO:0000256" key="11">
    <source>
        <dbReference type="ARBA" id="ARBA00022927"/>
    </source>
</evidence>
<dbReference type="InterPro" id="IPR019956">
    <property type="entry name" value="Ubiquitin_dom"/>
</dbReference>
<dbReference type="SMART" id="SM01377">
    <property type="entry name" value="Ribosomal_L40e"/>
    <property type="match status" value="1"/>
</dbReference>
<dbReference type="InterPro" id="IPR019954">
    <property type="entry name" value="Ubiquitin_CS"/>
</dbReference>
<comment type="similarity">
    <text evidence="5">Belongs to the VPS52 family.</text>
</comment>
<evidence type="ECO:0000313" key="21">
    <source>
        <dbReference type="EMBL" id="KJX99199.1"/>
    </source>
</evidence>
<evidence type="ECO:0000256" key="9">
    <source>
        <dbReference type="ARBA" id="ARBA00022490"/>
    </source>
</evidence>
<dbReference type="CDD" id="cd01803">
    <property type="entry name" value="Ubl_ubiquitin"/>
    <property type="match status" value="1"/>
</dbReference>
<keyword evidence="18" id="KW-0175">Coiled coil</keyword>
<dbReference type="GO" id="GO:1990904">
    <property type="term" value="C:ribonucleoprotein complex"/>
    <property type="evidence" value="ECO:0007669"/>
    <property type="project" value="UniProtKB-KW"/>
</dbReference>
<dbReference type="InterPro" id="IPR001975">
    <property type="entry name" value="Ribosomal_eL40_dom"/>
</dbReference>
<evidence type="ECO:0000256" key="2">
    <source>
        <dbReference type="ARBA" id="ARBA00004123"/>
    </source>
</evidence>
<dbReference type="GO" id="GO:0015031">
    <property type="term" value="P:protein transport"/>
    <property type="evidence" value="ECO:0007669"/>
    <property type="project" value="UniProtKB-KW"/>
</dbReference>
<dbReference type="Pfam" id="PF01020">
    <property type="entry name" value="Ribosomal_L40e"/>
    <property type="match status" value="1"/>
</dbReference>
<dbReference type="PANTHER" id="PTHR14190">
    <property type="entry name" value="SUPPRESSOR OF ACTIN MUTATIONS 2/VACUOLAR PROTEIN SORTING 52"/>
    <property type="match status" value="1"/>
</dbReference>
<sequence>MSIWLERFSAPSREQTPSPNPNRPYPASRRSAQLGPSTVPRRPGLQPRSSSLSVASLIGSNESLPASARVPSGSNLREQLSGSANEVTDPLAVLEQILGPSRTQGEDVETAEDRVAIADGIDLGGLDLEEFVNTPPDGKALRHGIVKPEAFEDFEKEKDKFEDLHKSILACDEVLKSVESYLTSFQAELAAVSTEIETLQNRSTTLNNRLENRKAVDKVLGPEVEAFVIPPGVVRKITEGVVDEQWIKSLQELEKRSKSIDAKIKEGKDIKAAQDVQPFIEDVSNKAVERIRDYVVAQIKALRSPSINAQTIQQSSFLRYRDVFAFLSKKQPELGAEISQAYTNTMRWYYLHNFTRYKAALEKLTVHIIDQTEVLAAESGVKRGGKSAAPHDAFSIGRRTDILRTGNDTAIPSFAAEDDKGTHYLEVPFRALNLALVDNACAEYSFLAEFFTKQPFQTTNRRFNEIFQPTFELGQSLTKQLIEQTHDALGVLTCVRLTQHFAFELQRRKVPVAEGYINGTNMILWPRFQQIIDAHCDSIRKATASLSGKPAGSALTLTSSSSASNTAPHPLTQRFANFIQGILALSSEAGDDEPVANSLGRLRGDFEAFLIKFSKGVAEVRKRERFLFNNYSLVCTIIGETEGNFVKTLTGKTITLEVESSDTIDNVKSKIQDKEGIPPDQQRLIFAGKQLEDGRTLSDYNIQKESTLHLVLRLRGGIIEPSLKALASKYNCDKMICRKCYARLPPRATNCRKKKCGHTNQLRPKKKLK</sequence>
<evidence type="ECO:0000256" key="1">
    <source>
        <dbReference type="ARBA" id="ARBA00002241"/>
    </source>
</evidence>
<dbReference type="GO" id="GO:0042147">
    <property type="term" value="P:retrograde transport, endosome to Golgi"/>
    <property type="evidence" value="ECO:0007669"/>
    <property type="project" value="TreeGrafter"/>
</dbReference>
<keyword evidence="9" id="KW-0963">Cytoplasm</keyword>
<protein>
    <submittedName>
        <fullName evidence="21">Vps52 sac2 family protein</fullName>
    </submittedName>
</protein>
<dbReference type="STRING" id="1047168.A0A0F4GP43"/>
<evidence type="ECO:0000259" key="20">
    <source>
        <dbReference type="PROSITE" id="PS50053"/>
    </source>
</evidence>
<dbReference type="PROSITE" id="PS00299">
    <property type="entry name" value="UBIQUITIN_1"/>
    <property type="match status" value="1"/>
</dbReference>
<dbReference type="GO" id="GO:0006896">
    <property type="term" value="P:Golgi to vacuole transport"/>
    <property type="evidence" value="ECO:0007669"/>
    <property type="project" value="TreeGrafter"/>
</dbReference>
<dbReference type="GO" id="GO:0032456">
    <property type="term" value="P:endocytic recycling"/>
    <property type="evidence" value="ECO:0007669"/>
    <property type="project" value="TreeGrafter"/>
</dbReference>
<dbReference type="GO" id="GO:0005829">
    <property type="term" value="C:cytosol"/>
    <property type="evidence" value="ECO:0007669"/>
    <property type="project" value="GOC"/>
</dbReference>
<keyword evidence="8" id="KW-0813">Transport</keyword>
<dbReference type="SUPFAM" id="SSF57829">
    <property type="entry name" value="Zn-binding ribosomal proteins"/>
    <property type="match status" value="1"/>
</dbReference>
<dbReference type="Gene3D" id="4.10.1060.50">
    <property type="match status" value="1"/>
</dbReference>
<dbReference type="GO" id="GO:0016567">
    <property type="term" value="P:protein ubiquitination"/>
    <property type="evidence" value="ECO:0007669"/>
    <property type="project" value="UniProtKB-ARBA"/>
</dbReference>
<dbReference type="Pfam" id="PF00240">
    <property type="entry name" value="ubiquitin"/>
    <property type="match status" value="1"/>
</dbReference>
<evidence type="ECO:0000256" key="10">
    <source>
        <dbReference type="ARBA" id="ARBA00022499"/>
    </source>
</evidence>
<dbReference type="Proteomes" id="UP000033647">
    <property type="component" value="Unassembled WGS sequence"/>
</dbReference>
<dbReference type="Pfam" id="PF20655">
    <property type="entry name" value="Vps52_C"/>
    <property type="match status" value="1"/>
</dbReference>
<evidence type="ECO:0000256" key="19">
    <source>
        <dbReference type="SAM" id="MobiDB-lite"/>
    </source>
</evidence>
<keyword evidence="15" id="KW-0687">Ribonucleoprotein</keyword>
<dbReference type="InterPro" id="IPR011332">
    <property type="entry name" value="Ribosomal_zn-bd"/>
</dbReference>
<evidence type="ECO:0000256" key="16">
    <source>
        <dbReference type="ARBA" id="ARBA00035124"/>
    </source>
</evidence>
<dbReference type="SUPFAM" id="SSF54236">
    <property type="entry name" value="Ubiquitin-like"/>
    <property type="match status" value="1"/>
</dbReference>
<accession>A0A0F4GP43</accession>
<proteinExistence type="inferred from homology"/>
<comment type="subunit">
    <text evidence="16">Part of the 60S ribosomal subunit.</text>
</comment>
<evidence type="ECO:0000256" key="18">
    <source>
        <dbReference type="SAM" id="Coils"/>
    </source>
</evidence>
<evidence type="ECO:0000256" key="7">
    <source>
        <dbReference type="ARBA" id="ARBA00010570"/>
    </source>
</evidence>
<evidence type="ECO:0000256" key="17">
    <source>
        <dbReference type="ARBA" id="ARBA00045962"/>
    </source>
</evidence>
<dbReference type="GO" id="GO:0000938">
    <property type="term" value="C:GARP complex"/>
    <property type="evidence" value="ECO:0007669"/>
    <property type="project" value="TreeGrafter"/>
</dbReference>